<keyword evidence="3" id="KW-0732">Signal</keyword>
<dbReference type="AlphaFoldDB" id="A0A9P7ZMZ3"/>
<dbReference type="InterPro" id="IPR033121">
    <property type="entry name" value="PEPTIDASE_A1"/>
</dbReference>
<dbReference type="Gene3D" id="2.40.70.10">
    <property type="entry name" value="Acid Proteases"/>
    <property type="match status" value="2"/>
</dbReference>
<gene>
    <name evidence="10" type="ORF">F5Z01DRAFT_706421</name>
</gene>
<accession>A0A9P7ZMZ3</accession>
<keyword evidence="6" id="KW-0865">Zymogen</keyword>
<dbReference type="InterPro" id="IPR001461">
    <property type="entry name" value="Aspartic_peptidase_A1"/>
</dbReference>
<feature type="region of interest" description="Disordered" evidence="8">
    <location>
        <begin position="305"/>
        <end position="424"/>
    </location>
</feature>
<comment type="similarity">
    <text evidence="1">Belongs to the peptidase A1 family.</text>
</comment>
<keyword evidence="2" id="KW-0645">Protease</keyword>
<comment type="caution">
    <text evidence="10">The sequence shown here is derived from an EMBL/GenBank/DDBJ whole genome shotgun (WGS) entry which is preliminary data.</text>
</comment>
<dbReference type="SUPFAM" id="SSF50630">
    <property type="entry name" value="Acid proteases"/>
    <property type="match status" value="1"/>
</dbReference>
<evidence type="ECO:0000256" key="2">
    <source>
        <dbReference type="ARBA" id="ARBA00022670"/>
    </source>
</evidence>
<dbReference type="PROSITE" id="PS51767">
    <property type="entry name" value="PEPTIDASE_A1"/>
    <property type="match status" value="1"/>
</dbReference>
<evidence type="ECO:0000256" key="6">
    <source>
        <dbReference type="ARBA" id="ARBA00023145"/>
    </source>
</evidence>
<keyword evidence="7" id="KW-1015">Disulfide bond</keyword>
<sequence length="476" mass="50163">MLDTSSSETLVNPNCQKSDDPVYCTSTGRFTSSSSFVDLNTQGGTTLSGGYVEWNYGFDYMGLGSARIGTQIFGVAYDSEGLSAGVLALAPSLAGWDSPYPFVVDALYYQGFTQSRAFSLDLRSGDSEGSLTLGGLDTSRYTGNLEKLPIIPSSQSPDGNTRYWVQLDKLAGDDLIFYEGQQAFVLDSSDSVCRLPSPIFNSLMTAFPSAIFTPSTNQYSVDCADREAGGTLDFTFGTTTIKVPISEFIVESDGVCYIGATQDDNVPALGTNFLSSAYVVFDQDNRSIHIGQNCQGDYETNLVAIGSGPDAVPSPPGTFSSPVSSPASSPASSPTSSPASTPVSTLSPTSITTTAASTSHTSPSAVTSVSDETSSSTQVTSQTTISTSQQTQETTQSTQTDELTSRGTSTTVAPESHITTTTPQVTTQTYLSTTTYVVTKCPPTFDDCPFDEVTTEVLTLTTTYCPAATATHTLTH</sequence>
<evidence type="ECO:0000256" key="8">
    <source>
        <dbReference type="SAM" id="MobiDB-lite"/>
    </source>
</evidence>
<evidence type="ECO:0000256" key="5">
    <source>
        <dbReference type="ARBA" id="ARBA00022801"/>
    </source>
</evidence>
<keyword evidence="4" id="KW-0064">Aspartyl protease</keyword>
<feature type="domain" description="Peptidase A1" evidence="9">
    <location>
        <begin position="1"/>
        <end position="291"/>
    </location>
</feature>
<name>A0A9P7ZMZ3_9HYPO</name>
<dbReference type="GO" id="GO:0004190">
    <property type="term" value="F:aspartic-type endopeptidase activity"/>
    <property type="evidence" value="ECO:0007669"/>
    <property type="project" value="UniProtKB-KW"/>
</dbReference>
<feature type="compositionally biased region" description="Low complexity" evidence="8">
    <location>
        <begin position="320"/>
        <end position="402"/>
    </location>
</feature>
<evidence type="ECO:0000256" key="1">
    <source>
        <dbReference type="ARBA" id="ARBA00007447"/>
    </source>
</evidence>
<dbReference type="GO" id="GO:0006508">
    <property type="term" value="P:proteolysis"/>
    <property type="evidence" value="ECO:0007669"/>
    <property type="project" value="UniProtKB-KW"/>
</dbReference>
<evidence type="ECO:0000259" key="9">
    <source>
        <dbReference type="PROSITE" id="PS51767"/>
    </source>
</evidence>
<evidence type="ECO:0000256" key="3">
    <source>
        <dbReference type="ARBA" id="ARBA00022729"/>
    </source>
</evidence>
<dbReference type="GO" id="GO:0005576">
    <property type="term" value="C:extracellular region"/>
    <property type="evidence" value="ECO:0007669"/>
    <property type="project" value="TreeGrafter"/>
</dbReference>
<evidence type="ECO:0000313" key="10">
    <source>
        <dbReference type="EMBL" id="KAG9255098.1"/>
    </source>
</evidence>
<feature type="non-terminal residue" evidence="10">
    <location>
        <position position="476"/>
    </location>
</feature>
<organism evidence="10 11">
    <name type="scientific">Emericellopsis atlantica</name>
    <dbReference type="NCBI Taxonomy" id="2614577"/>
    <lineage>
        <taxon>Eukaryota</taxon>
        <taxon>Fungi</taxon>
        <taxon>Dikarya</taxon>
        <taxon>Ascomycota</taxon>
        <taxon>Pezizomycotina</taxon>
        <taxon>Sordariomycetes</taxon>
        <taxon>Hypocreomycetidae</taxon>
        <taxon>Hypocreales</taxon>
        <taxon>Bionectriaceae</taxon>
        <taxon>Emericellopsis</taxon>
    </lineage>
</organism>
<dbReference type="GO" id="GO:0031505">
    <property type="term" value="P:fungal-type cell wall organization"/>
    <property type="evidence" value="ECO:0007669"/>
    <property type="project" value="TreeGrafter"/>
</dbReference>
<evidence type="ECO:0000313" key="11">
    <source>
        <dbReference type="Proteomes" id="UP000887229"/>
    </source>
</evidence>
<keyword evidence="5" id="KW-0378">Hydrolase</keyword>
<reference evidence="10" key="1">
    <citation type="journal article" date="2021" name="IMA Fungus">
        <title>Genomic characterization of three marine fungi, including Emericellopsis atlantica sp. nov. with signatures of a generalist lifestyle and marine biomass degradation.</title>
        <authorList>
            <person name="Hagestad O.C."/>
            <person name="Hou L."/>
            <person name="Andersen J.H."/>
            <person name="Hansen E.H."/>
            <person name="Altermark B."/>
            <person name="Li C."/>
            <person name="Kuhnert E."/>
            <person name="Cox R.J."/>
            <person name="Crous P.W."/>
            <person name="Spatafora J.W."/>
            <person name="Lail K."/>
            <person name="Amirebrahimi M."/>
            <person name="Lipzen A."/>
            <person name="Pangilinan J."/>
            <person name="Andreopoulos W."/>
            <person name="Hayes R.D."/>
            <person name="Ng V."/>
            <person name="Grigoriev I.V."/>
            <person name="Jackson S.A."/>
            <person name="Sutton T.D.S."/>
            <person name="Dobson A.D.W."/>
            <person name="Rama T."/>
        </authorList>
    </citation>
    <scope>NUCLEOTIDE SEQUENCE</scope>
    <source>
        <strain evidence="10">TS7</strain>
    </source>
</reference>
<dbReference type="RefSeq" id="XP_046119022.1">
    <property type="nucleotide sequence ID" value="XM_046266446.1"/>
</dbReference>
<dbReference type="Proteomes" id="UP000887229">
    <property type="component" value="Unassembled WGS sequence"/>
</dbReference>
<feature type="disulfide bond" evidence="7">
    <location>
        <begin position="223"/>
        <end position="256"/>
    </location>
</feature>
<evidence type="ECO:0000256" key="7">
    <source>
        <dbReference type="PIRSR" id="PIRSR601461-2"/>
    </source>
</evidence>
<dbReference type="GO" id="GO:0009277">
    <property type="term" value="C:fungal-type cell wall"/>
    <property type="evidence" value="ECO:0007669"/>
    <property type="project" value="TreeGrafter"/>
</dbReference>
<dbReference type="InterPro" id="IPR021109">
    <property type="entry name" value="Peptidase_aspartic_dom_sf"/>
</dbReference>
<evidence type="ECO:0000256" key="4">
    <source>
        <dbReference type="ARBA" id="ARBA00022750"/>
    </source>
</evidence>
<proteinExistence type="inferred from homology"/>
<dbReference type="GeneID" id="70297349"/>
<dbReference type="PANTHER" id="PTHR47965">
    <property type="entry name" value="ASPARTYL PROTEASE-RELATED"/>
    <property type="match status" value="1"/>
</dbReference>
<dbReference type="Pfam" id="PF00026">
    <property type="entry name" value="Asp"/>
    <property type="match status" value="1"/>
</dbReference>
<protein>
    <submittedName>
        <fullName evidence="10">Aspartic peptidase domain-containing protein</fullName>
    </submittedName>
</protein>
<dbReference type="OrthoDB" id="771136at2759"/>
<dbReference type="EMBL" id="MU251252">
    <property type="protein sequence ID" value="KAG9255098.1"/>
    <property type="molecule type" value="Genomic_DNA"/>
</dbReference>
<keyword evidence="11" id="KW-1185">Reference proteome</keyword>
<dbReference type="PANTHER" id="PTHR47965:SF12">
    <property type="entry name" value="ASPARTIC PROTEINASE 3-RELATED"/>
    <property type="match status" value="1"/>
</dbReference>